<keyword evidence="7" id="KW-1185">Reference proteome</keyword>
<dbReference type="PANTHER" id="PTHR43214">
    <property type="entry name" value="TWO-COMPONENT RESPONSE REGULATOR"/>
    <property type="match status" value="1"/>
</dbReference>
<evidence type="ECO:0000313" key="7">
    <source>
        <dbReference type="Proteomes" id="UP000325957"/>
    </source>
</evidence>
<accession>A0A5J5KZK7</accession>
<dbReference type="GO" id="GO:0000160">
    <property type="term" value="P:phosphorelay signal transduction system"/>
    <property type="evidence" value="ECO:0007669"/>
    <property type="project" value="InterPro"/>
</dbReference>
<evidence type="ECO:0000256" key="1">
    <source>
        <dbReference type="ARBA" id="ARBA00022553"/>
    </source>
</evidence>
<evidence type="ECO:0000256" key="3">
    <source>
        <dbReference type="PROSITE-ProRule" id="PRU00169"/>
    </source>
</evidence>
<dbReference type="Proteomes" id="UP000325957">
    <property type="component" value="Unassembled WGS sequence"/>
</dbReference>
<gene>
    <name evidence="6" type="ORF">FCK90_07745</name>
</gene>
<protein>
    <submittedName>
        <fullName evidence="6">Response regulator transcription factor</fullName>
    </submittedName>
</protein>
<feature type="modified residue" description="4-aspartylphosphate" evidence="3">
    <location>
        <position position="58"/>
    </location>
</feature>
<dbReference type="CDD" id="cd06170">
    <property type="entry name" value="LuxR_C_like"/>
    <property type="match status" value="1"/>
</dbReference>
<dbReference type="Gene3D" id="3.40.50.2300">
    <property type="match status" value="1"/>
</dbReference>
<evidence type="ECO:0000313" key="6">
    <source>
        <dbReference type="EMBL" id="KAA9394355.1"/>
    </source>
</evidence>
<dbReference type="InterPro" id="IPR000792">
    <property type="entry name" value="Tscrpt_reg_LuxR_C"/>
</dbReference>
<sequence>MEDMRHRVMVVADHAVLADLLAAAIAGEEGLVCAGVAGDRPAALTLAKRVHPDAVLLDAVLPCGDGIELIAPLKRICAAARVIVLTGRPRADGERSAFAAGAAGYLGRTASLAEVLAAIRHAPVGQPAPSNLPYEPAPSQPGPPFFRRSLSPREREVLALLAEGRHVNQIAAGLGLSVNTTRDYVKSVLKKMGAHSQLEAVARAAVEGLVRVGR</sequence>
<dbReference type="SMART" id="SM00421">
    <property type="entry name" value="HTH_LUXR"/>
    <property type="match status" value="1"/>
</dbReference>
<dbReference type="EMBL" id="SZWF01000007">
    <property type="protein sequence ID" value="KAA9394355.1"/>
    <property type="molecule type" value="Genomic_DNA"/>
</dbReference>
<dbReference type="OrthoDB" id="9808843at2"/>
<keyword evidence="1 3" id="KW-0597">Phosphoprotein</keyword>
<dbReference type="Pfam" id="PF00196">
    <property type="entry name" value="GerE"/>
    <property type="match status" value="1"/>
</dbReference>
<dbReference type="InterPro" id="IPR016032">
    <property type="entry name" value="Sig_transdc_resp-reg_C-effctor"/>
</dbReference>
<evidence type="ECO:0000259" key="5">
    <source>
        <dbReference type="PROSITE" id="PS50110"/>
    </source>
</evidence>
<dbReference type="Gene3D" id="1.10.10.10">
    <property type="entry name" value="Winged helix-like DNA-binding domain superfamily/Winged helix DNA-binding domain"/>
    <property type="match status" value="1"/>
</dbReference>
<proteinExistence type="predicted"/>
<keyword evidence="2" id="KW-0238">DNA-binding</keyword>
<feature type="domain" description="Response regulatory" evidence="5">
    <location>
        <begin position="7"/>
        <end position="123"/>
    </location>
</feature>
<dbReference type="PROSITE" id="PS50110">
    <property type="entry name" value="RESPONSE_REGULATORY"/>
    <property type="match status" value="1"/>
</dbReference>
<dbReference type="AlphaFoldDB" id="A0A5J5KZK7"/>
<dbReference type="Pfam" id="PF00072">
    <property type="entry name" value="Response_reg"/>
    <property type="match status" value="1"/>
</dbReference>
<reference evidence="6 7" key="1">
    <citation type="submission" date="2019-05" db="EMBL/GenBank/DDBJ databases">
        <title>Kocuria coralli sp. nov., a novel actinobacterium isolated from coral reef seawater.</title>
        <authorList>
            <person name="Li J."/>
        </authorList>
    </citation>
    <scope>NUCLEOTIDE SEQUENCE [LARGE SCALE GENOMIC DNA]</scope>
    <source>
        <strain evidence="6 7">SCSIO 13007</strain>
    </source>
</reference>
<evidence type="ECO:0000259" key="4">
    <source>
        <dbReference type="PROSITE" id="PS50043"/>
    </source>
</evidence>
<dbReference type="PRINTS" id="PR00038">
    <property type="entry name" value="HTHLUXR"/>
</dbReference>
<dbReference type="SUPFAM" id="SSF52172">
    <property type="entry name" value="CheY-like"/>
    <property type="match status" value="1"/>
</dbReference>
<name>A0A5J5KZK7_9MICC</name>
<dbReference type="InterPro" id="IPR058245">
    <property type="entry name" value="NreC/VraR/RcsB-like_REC"/>
</dbReference>
<dbReference type="GO" id="GO:0003677">
    <property type="term" value="F:DNA binding"/>
    <property type="evidence" value="ECO:0007669"/>
    <property type="project" value="UniProtKB-KW"/>
</dbReference>
<dbReference type="InterPro" id="IPR001789">
    <property type="entry name" value="Sig_transdc_resp-reg_receiver"/>
</dbReference>
<comment type="caution">
    <text evidence="6">The sequence shown here is derived from an EMBL/GenBank/DDBJ whole genome shotgun (WGS) entry which is preliminary data.</text>
</comment>
<organism evidence="6 7">
    <name type="scientific">Kocuria coralli</name>
    <dbReference type="NCBI Taxonomy" id="1461025"/>
    <lineage>
        <taxon>Bacteria</taxon>
        <taxon>Bacillati</taxon>
        <taxon>Actinomycetota</taxon>
        <taxon>Actinomycetes</taxon>
        <taxon>Micrococcales</taxon>
        <taxon>Micrococcaceae</taxon>
        <taxon>Kocuria</taxon>
    </lineage>
</organism>
<evidence type="ECO:0000256" key="2">
    <source>
        <dbReference type="ARBA" id="ARBA00023125"/>
    </source>
</evidence>
<feature type="domain" description="HTH luxR-type" evidence="4">
    <location>
        <begin position="143"/>
        <end position="208"/>
    </location>
</feature>
<dbReference type="CDD" id="cd17535">
    <property type="entry name" value="REC_NarL-like"/>
    <property type="match status" value="1"/>
</dbReference>
<dbReference type="PROSITE" id="PS50043">
    <property type="entry name" value="HTH_LUXR_2"/>
    <property type="match status" value="1"/>
</dbReference>
<dbReference type="InterPro" id="IPR036388">
    <property type="entry name" value="WH-like_DNA-bd_sf"/>
</dbReference>
<dbReference type="PANTHER" id="PTHR43214:SF42">
    <property type="entry name" value="TRANSCRIPTIONAL REGULATORY PROTEIN DESR"/>
    <property type="match status" value="1"/>
</dbReference>
<dbReference type="SUPFAM" id="SSF46894">
    <property type="entry name" value="C-terminal effector domain of the bipartite response regulators"/>
    <property type="match status" value="1"/>
</dbReference>
<dbReference type="InterPro" id="IPR011006">
    <property type="entry name" value="CheY-like_superfamily"/>
</dbReference>
<dbReference type="SMART" id="SM00448">
    <property type="entry name" value="REC"/>
    <property type="match status" value="1"/>
</dbReference>
<dbReference type="InterPro" id="IPR039420">
    <property type="entry name" value="WalR-like"/>
</dbReference>
<dbReference type="GO" id="GO:0006355">
    <property type="term" value="P:regulation of DNA-templated transcription"/>
    <property type="evidence" value="ECO:0007669"/>
    <property type="project" value="InterPro"/>
</dbReference>